<dbReference type="PANTHER" id="PTHR31701:SF2">
    <property type="entry name" value="ENDOPLASMIC RETICULUM MEMBRANE-ASSOCIATED RNA DEGRADATION PROTEIN"/>
    <property type="match status" value="1"/>
</dbReference>
<dbReference type="STRING" id="64571.A0A1Y2GYE4"/>
<dbReference type="InParanoid" id="A0A1Y2GYE4"/>
<feature type="region of interest" description="Disordered" evidence="1">
    <location>
        <begin position="300"/>
        <end position="330"/>
    </location>
</feature>
<comment type="caution">
    <text evidence="3">The sequence shown here is derived from an EMBL/GenBank/DDBJ whole genome shotgun (WGS) entry which is preliminary data.</text>
</comment>
<accession>A0A1Y2GYE4</accession>
<name>A0A1Y2GYE4_9FUNG</name>
<evidence type="ECO:0000313" key="4">
    <source>
        <dbReference type="Proteomes" id="UP000193648"/>
    </source>
</evidence>
<dbReference type="PANTHER" id="PTHR31701">
    <property type="entry name" value="ENDOPLASMIC RETICULUM MEMBRANE-ASSOCIATED RNA DEGRADATION PROTEIN"/>
    <property type="match status" value="1"/>
</dbReference>
<dbReference type="InterPro" id="IPR025209">
    <property type="entry name" value="DUF4209"/>
</dbReference>
<reference evidence="3 4" key="1">
    <citation type="submission" date="2016-07" db="EMBL/GenBank/DDBJ databases">
        <title>Pervasive Adenine N6-methylation of Active Genes in Fungi.</title>
        <authorList>
            <consortium name="DOE Joint Genome Institute"/>
            <person name="Mondo S.J."/>
            <person name="Dannebaum R.O."/>
            <person name="Kuo R.C."/>
            <person name="Labutti K."/>
            <person name="Haridas S."/>
            <person name="Kuo A."/>
            <person name="Salamov A."/>
            <person name="Ahrendt S.R."/>
            <person name="Lipzen A."/>
            <person name="Sullivan W."/>
            <person name="Andreopoulos W.B."/>
            <person name="Clum A."/>
            <person name="Lindquist E."/>
            <person name="Daum C."/>
            <person name="Ramamoorthy G.K."/>
            <person name="Gryganskyi A."/>
            <person name="Culley D."/>
            <person name="Magnuson J.K."/>
            <person name="James T.Y."/>
            <person name="O'Malley M.A."/>
            <person name="Stajich J.E."/>
            <person name="Spatafora J.W."/>
            <person name="Visel A."/>
            <person name="Grigoriev I.V."/>
        </authorList>
    </citation>
    <scope>NUCLEOTIDE SEQUENCE [LARGE SCALE GENOMIC DNA]</scope>
    <source>
        <strain evidence="3 4">NRRL 3116</strain>
    </source>
</reference>
<evidence type="ECO:0000313" key="3">
    <source>
        <dbReference type="EMBL" id="ORZ27296.1"/>
    </source>
</evidence>
<sequence length="923" mass="102415">MQSHPQAAFLPPLVRDLICNNRSQPQFAVVDSLSTLPLLNNGTKKDIDGANNSISNISGSGCDGDGFFLSIEAIRPFLPQVVPENVKNRAGPDIDTVTATPDLIDPRDLLPFKRACIILLKEFREQLTQKQKQNRAQVSANTVLEEIYADSLDWLGPAGKRASQIWFELFLNGERYDQAWLVGSTVLEQLLGNIIYTLQGPDIFIPFLVRDLFAVPCLTRCVDWTLLRVLKTMMGSPLTLNIRNLLWHGFILPTDDIPLDAYGAMLIVTTMTLAHNAKTKLKGKILDIRHQNPKQYYFCPQKQQKGRQGKQGQKGQQGHLDDRNEQPENPVDFDTIYEELTYGRCPEVVEDVSNLLLVMYSLVNKSSFIIPGTHEQWVSALQHLQNNSNTDDNNNTTSISGGFSNSFMAVMTTLPLIEHALRLIYVQVNECKQDRKSALIAGEYYLTMDVILDPFVPVDYYDPGSAVIQNMDHAAIPNRLYLELGPQVMNILNDLFIHSFGPRLRDRTSHGELNSYMTTTTTRATKRGDITTEPWFAYYIGVLIFLLNKYMPPSDRPDVSKFISWIEEYKACRFEKWSTLVKEAVRCIALLKDYSDFANKIPDPGSIFSLASTSNSLMDDDGSSEGAHHVLSSPIPGSISSSSSASHPPLPPVSQAIDVFFKVNSATSVFSTDSAFSRGVSLQELIRSGLVSWPSPLSSSSPLLSSNSFANNLLAWIQIVQSIQKAIQKVTMKVRTLSEQLAMRQLSSKARKQFESIKPMVPRLLGMLMGCLALIERFVLTAPFSATLIAEATTTASTAEEDTIDAVVSDQGSRALLEELTGPSLPSAFSSILSTSMPKNVPVAATTKTTKTATKTITAVTEGATDKSSLSEIQLRLRITMFIDKFVSNFDRVKLNMIEPAWEDLTNYIEMLLKMAAGNSSCI</sequence>
<dbReference type="RefSeq" id="XP_021885023.1">
    <property type="nucleotide sequence ID" value="XM_022028471.1"/>
</dbReference>
<protein>
    <recommendedName>
        <fullName evidence="2">DUF4209 domain-containing protein</fullName>
    </recommendedName>
</protein>
<dbReference type="EMBL" id="MCFF01000004">
    <property type="protein sequence ID" value="ORZ27296.1"/>
    <property type="molecule type" value="Genomic_DNA"/>
</dbReference>
<proteinExistence type="predicted"/>
<evidence type="ECO:0000256" key="1">
    <source>
        <dbReference type="SAM" id="MobiDB-lite"/>
    </source>
</evidence>
<evidence type="ECO:0000259" key="2">
    <source>
        <dbReference type="Pfam" id="PF13910"/>
    </source>
</evidence>
<feature type="domain" description="DUF4209" evidence="2">
    <location>
        <begin position="187"/>
        <end position="254"/>
    </location>
</feature>
<dbReference type="OrthoDB" id="49386at2759"/>
<dbReference type="InterPro" id="IPR039635">
    <property type="entry name" value="ERMARD"/>
</dbReference>
<keyword evidence="4" id="KW-1185">Reference proteome</keyword>
<dbReference type="Pfam" id="PF13910">
    <property type="entry name" value="DUF4209"/>
    <property type="match status" value="1"/>
</dbReference>
<dbReference type="Proteomes" id="UP000193648">
    <property type="component" value="Unassembled WGS sequence"/>
</dbReference>
<dbReference type="AlphaFoldDB" id="A0A1Y2GYE4"/>
<gene>
    <name evidence="3" type="ORF">BCR41DRAFT_392621</name>
</gene>
<organism evidence="3 4">
    <name type="scientific">Lobosporangium transversale</name>
    <dbReference type="NCBI Taxonomy" id="64571"/>
    <lineage>
        <taxon>Eukaryota</taxon>
        <taxon>Fungi</taxon>
        <taxon>Fungi incertae sedis</taxon>
        <taxon>Mucoromycota</taxon>
        <taxon>Mortierellomycotina</taxon>
        <taxon>Mortierellomycetes</taxon>
        <taxon>Mortierellales</taxon>
        <taxon>Mortierellaceae</taxon>
        <taxon>Lobosporangium</taxon>
    </lineage>
</organism>
<dbReference type="GeneID" id="33570314"/>